<protein>
    <submittedName>
        <fullName evidence="1">Uncharacterized protein</fullName>
    </submittedName>
</protein>
<organism evidence="1 2">
    <name type="scientific">Epilithonimonas hispanica</name>
    <dbReference type="NCBI Taxonomy" id="358687"/>
    <lineage>
        <taxon>Bacteria</taxon>
        <taxon>Pseudomonadati</taxon>
        <taxon>Bacteroidota</taxon>
        <taxon>Flavobacteriia</taxon>
        <taxon>Flavobacteriales</taxon>
        <taxon>Weeksellaceae</taxon>
        <taxon>Chryseobacterium group</taxon>
        <taxon>Epilithonimonas</taxon>
    </lineage>
</organism>
<dbReference type="AlphaFoldDB" id="A0A3D9D5C6"/>
<dbReference type="Proteomes" id="UP000256326">
    <property type="component" value="Unassembled WGS sequence"/>
</dbReference>
<evidence type="ECO:0000313" key="2">
    <source>
        <dbReference type="Proteomes" id="UP000256326"/>
    </source>
</evidence>
<dbReference type="EMBL" id="QNUG01000001">
    <property type="protein sequence ID" value="REC73212.1"/>
    <property type="molecule type" value="Genomic_DNA"/>
</dbReference>
<evidence type="ECO:0000313" key="1">
    <source>
        <dbReference type="EMBL" id="REC73212.1"/>
    </source>
</evidence>
<comment type="caution">
    <text evidence="1">The sequence shown here is derived from an EMBL/GenBank/DDBJ whole genome shotgun (WGS) entry which is preliminary data.</text>
</comment>
<keyword evidence="2" id="KW-1185">Reference proteome</keyword>
<name>A0A3D9D5C6_9FLAO</name>
<sequence>MKSLSSDPINIIRDEQELYRRLDFHLDELKILNDTEKENYYFNEMIWHHFSLVIYEIDNYF</sequence>
<dbReference type="RefSeq" id="WP_116031383.1">
    <property type="nucleotide sequence ID" value="NZ_JBHLVV010000067.1"/>
</dbReference>
<proteinExistence type="predicted"/>
<gene>
    <name evidence="1" type="ORF">DRF58_00205</name>
</gene>
<reference evidence="1 2" key="1">
    <citation type="journal article" date="2006" name="Int. J. Syst. Evol. Microbiol.">
        <title>Chryseobacterium hispanicum sp. nov., isolated from the drinking water distribution system of Sevilla, Spain.</title>
        <authorList>
            <person name="Gallego V."/>
            <person name="Garcia M.T."/>
            <person name="Ventosa A."/>
        </authorList>
    </citation>
    <scope>NUCLEOTIDE SEQUENCE [LARGE SCALE GENOMIC DNA]</scope>
    <source>
        <strain evidence="1 2">KCTC 22104</strain>
    </source>
</reference>
<accession>A0A3D9D5C6</accession>